<name>A0A7Y3TZA9_9GAMM</name>
<keyword evidence="2" id="KW-1185">Reference proteome</keyword>
<evidence type="ECO:0000313" key="2">
    <source>
        <dbReference type="Proteomes" id="UP000588806"/>
    </source>
</evidence>
<gene>
    <name evidence="1" type="ORF">HLB35_15500</name>
</gene>
<dbReference type="EMBL" id="JABFHI010000010">
    <property type="protein sequence ID" value="NOG32808.1"/>
    <property type="molecule type" value="Genomic_DNA"/>
</dbReference>
<proteinExistence type="predicted"/>
<accession>A0A7Y3TZA9</accession>
<dbReference type="AlphaFoldDB" id="A0A7Y3TZA9"/>
<reference evidence="1 2" key="2">
    <citation type="submission" date="2020-06" db="EMBL/GenBank/DDBJ databases">
        <title>Halomonas songnenensis sp. nov., a moderately halophilic bacterium isolated from saline and alkaline soils.</title>
        <authorList>
            <person name="Jiang J."/>
            <person name="Pan Y."/>
        </authorList>
    </citation>
    <scope>NUCLEOTIDE SEQUENCE [LARGE SCALE GENOMIC DNA]</scope>
    <source>
        <strain evidence="1 2">TBZ9</strain>
    </source>
</reference>
<protein>
    <submittedName>
        <fullName evidence="1">Type I-E CRISPR-associated protein Cas6/Cse3/CasE</fullName>
    </submittedName>
</protein>
<reference evidence="1 2" key="1">
    <citation type="submission" date="2020-05" db="EMBL/GenBank/DDBJ databases">
        <authorList>
            <person name="Ruan W."/>
            <person name="Jeon C.O."/>
            <person name="Chun B.H."/>
        </authorList>
    </citation>
    <scope>NUCLEOTIDE SEQUENCE [LARGE SCALE GENOMIC DNA]</scope>
    <source>
        <strain evidence="1 2">TBZ9</strain>
    </source>
</reference>
<dbReference type="Gene3D" id="3.30.70.1210">
    <property type="entry name" value="Crispr-associated protein, domain 2"/>
    <property type="match status" value="1"/>
</dbReference>
<evidence type="ECO:0000313" key="1">
    <source>
        <dbReference type="EMBL" id="NOG32808.1"/>
    </source>
</evidence>
<sequence length="199" mass="23268">MMQVHYYEATALCHPGNVPDQVVTLEDYHRKAWQLFTDHAHYRQRERPFIFRADWLTQSRHLFTIRSIHEFPHAQHHCVDVSHGTELSLSWQWVPTMSTRLSPTGQRLKRSQHIPAPRERWPNLLVERMEHQGFAIDPATLSISPLGKWHHRRQKAQQQEVVWVDAQVKVIDETLAANAWLKGVSRLRAYGMGMLCQGG</sequence>
<dbReference type="SUPFAM" id="SSF117987">
    <property type="entry name" value="CRISPR-associated protein"/>
    <property type="match status" value="1"/>
</dbReference>
<organism evidence="1 2">
    <name type="scientific">Vreelandella azerica</name>
    <dbReference type="NCBI Taxonomy" id="2732867"/>
    <lineage>
        <taxon>Bacteria</taxon>
        <taxon>Pseudomonadati</taxon>
        <taxon>Pseudomonadota</taxon>
        <taxon>Gammaproteobacteria</taxon>
        <taxon>Oceanospirillales</taxon>
        <taxon>Halomonadaceae</taxon>
        <taxon>Vreelandella</taxon>
    </lineage>
</organism>
<comment type="caution">
    <text evidence="1">The sequence shown here is derived from an EMBL/GenBank/DDBJ whole genome shotgun (WGS) entry which is preliminary data.</text>
</comment>
<dbReference type="Proteomes" id="UP000588806">
    <property type="component" value="Unassembled WGS sequence"/>
</dbReference>